<sequence>MLSQSEKLLTAVLLGIAVVLVVGALLGRLAQRLGQPPVIGEIAAGIMLGPSLLGLLPGDLPAQLFPADARAYLSVISQVGLLLFMFVVGWEFGGHVAAPRRGTAAVVSVSSVVLAFGLGVLLARLLYPNHSVVDGRPVDRTAFCLFLGVAMSITALPVLARILVDTGMLRTGVGALALASAAVDDVLAWCLLALVVAIVTSDGMGEFVATVALAAAYVALLALVVRPLLRAVVPRMLRGASAPYLAVGIAAGVFASAVATTLIGIHAIFGALAFGLVMPREPAAALRERVVTPLRHAGVLLLPLFFVVTGLGVDLGALTGWQWLELVAVLVVACAGKLIGATGSARLCGMPWPEARALGILMNTRGLTELIVLSVGVSLAVLDGPMFTMMVIMALVTTAVAGPLLRARPLPPEEPGVGARPAAAEAVSAS</sequence>
<dbReference type="GO" id="GO:0016020">
    <property type="term" value="C:membrane"/>
    <property type="evidence" value="ECO:0007669"/>
    <property type="project" value="UniProtKB-SubCell"/>
</dbReference>
<feature type="transmembrane region" description="Helical" evidence="7">
    <location>
        <begin position="207"/>
        <end position="225"/>
    </location>
</feature>
<evidence type="ECO:0000256" key="6">
    <source>
        <dbReference type="ARBA" id="ARBA00023136"/>
    </source>
</evidence>
<keyword evidence="4 7" id="KW-1133">Transmembrane helix</keyword>
<feature type="transmembrane region" description="Helical" evidence="7">
    <location>
        <begin position="360"/>
        <end position="381"/>
    </location>
</feature>
<evidence type="ECO:0000256" key="4">
    <source>
        <dbReference type="ARBA" id="ARBA00022989"/>
    </source>
</evidence>
<feature type="transmembrane region" description="Helical" evidence="7">
    <location>
        <begin position="327"/>
        <end position="348"/>
    </location>
</feature>
<dbReference type="KEGG" id="psuu:Psuf_018960"/>
<feature type="transmembrane region" description="Helical" evidence="7">
    <location>
        <begin position="42"/>
        <end position="60"/>
    </location>
</feature>
<dbReference type="Proteomes" id="UP000503011">
    <property type="component" value="Chromosome"/>
</dbReference>
<reference evidence="9 10" key="2">
    <citation type="submission" date="2020-03" db="EMBL/GenBank/DDBJ databases">
        <authorList>
            <person name="Ichikawa N."/>
            <person name="Kimura A."/>
            <person name="Kitahashi Y."/>
            <person name="Uohara A."/>
        </authorList>
    </citation>
    <scope>NUCLEOTIDE SEQUENCE [LARGE SCALE GENOMIC DNA]</scope>
    <source>
        <strain evidence="9 10">NBRC 105367</strain>
    </source>
</reference>
<proteinExistence type="predicted"/>
<dbReference type="PANTHER" id="PTHR32468:SF0">
    <property type="entry name" value="K(+)_H(+) ANTIPORTER 1"/>
    <property type="match status" value="1"/>
</dbReference>
<feature type="domain" description="Cation/H+ exchanger transmembrane" evidence="8">
    <location>
        <begin position="22"/>
        <end position="405"/>
    </location>
</feature>
<dbReference type="EMBL" id="AP022871">
    <property type="protein sequence ID" value="BCB84583.1"/>
    <property type="molecule type" value="Genomic_DNA"/>
</dbReference>
<dbReference type="InterPro" id="IPR050794">
    <property type="entry name" value="CPA2_transporter"/>
</dbReference>
<evidence type="ECO:0000256" key="1">
    <source>
        <dbReference type="ARBA" id="ARBA00004141"/>
    </source>
</evidence>
<dbReference type="RefSeq" id="WP_197945867.1">
    <property type="nucleotide sequence ID" value="NZ_AP022871.1"/>
</dbReference>
<evidence type="ECO:0000256" key="3">
    <source>
        <dbReference type="ARBA" id="ARBA00022692"/>
    </source>
</evidence>
<dbReference type="PANTHER" id="PTHR32468">
    <property type="entry name" value="CATION/H + ANTIPORTER"/>
    <property type="match status" value="1"/>
</dbReference>
<protein>
    <recommendedName>
        <fullName evidence="8">Cation/H+ exchanger transmembrane domain-containing protein</fullName>
    </recommendedName>
</protein>
<feature type="transmembrane region" description="Helical" evidence="7">
    <location>
        <begin position="245"/>
        <end position="278"/>
    </location>
</feature>
<reference evidence="9 10" key="1">
    <citation type="submission" date="2020-03" db="EMBL/GenBank/DDBJ databases">
        <title>Whole genome shotgun sequence of Phytohabitans suffuscus NBRC 105367.</title>
        <authorList>
            <person name="Komaki H."/>
            <person name="Tamura T."/>
        </authorList>
    </citation>
    <scope>NUCLEOTIDE SEQUENCE [LARGE SCALE GENOMIC DNA]</scope>
    <source>
        <strain evidence="9 10">NBRC 105367</strain>
    </source>
</reference>
<comment type="subcellular location">
    <subcellularLocation>
        <location evidence="1">Membrane</location>
        <topology evidence="1">Multi-pass membrane protein</topology>
    </subcellularLocation>
</comment>
<gene>
    <name evidence="9" type="ORF">Psuf_018960</name>
</gene>
<dbReference type="InterPro" id="IPR038770">
    <property type="entry name" value="Na+/solute_symporter_sf"/>
</dbReference>
<feature type="transmembrane region" description="Helical" evidence="7">
    <location>
        <begin position="176"/>
        <end position="200"/>
    </location>
</feature>
<keyword evidence="10" id="KW-1185">Reference proteome</keyword>
<dbReference type="GO" id="GO:1902600">
    <property type="term" value="P:proton transmembrane transport"/>
    <property type="evidence" value="ECO:0007669"/>
    <property type="project" value="InterPro"/>
</dbReference>
<feature type="transmembrane region" description="Helical" evidence="7">
    <location>
        <begin position="102"/>
        <end position="123"/>
    </location>
</feature>
<keyword evidence="2" id="KW-0813">Transport</keyword>
<dbReference type="GO" id="GO:0015297">
    <property type="term" value="F:antiporter activity"/>
    <property type="evidence" value="ECO:0007669"/>
    <property type="project" value="InterPro"/>
</dbReference>
<evidence type="ECO:0000259" key="8">
    <source>
        <dbReference type="Pfam" id="PF00999"/>
    </source>
</evidence>
<keyword evidence="5" id="KW-0406">Ion transport</keyword>
<dbReference type="InterPro" id="IPR006153">
    <property type="entry name" value="Cation/H_exchanger_TM"/>
</dbReference>
<evidence type="ECO:0000256" key="2">
    <source>
        <dbReference type="ARBA" id="ARBA00022448"/>
    </source>
</evidence>
<dbReference type="Pfam" id="PF00999">
    <property type="entry name" value="Na_H_Exchanger"/>
    <property type="match status" value="1"/>
</dbReference>
<evidence type="ECO:0000256" key="7">
    <source>
        <dbReference type="SAM" id="Phobius"/>
    </source>
</evidence>
<dbReference type="PRINTS" id="PR00173">
    <property type="entry name" value="EDTRNSPORT"/>
</dbReference>
<name>A0A6F8YEY0_9ACTN</name>
<accession>A0A6F8YEY0</accession>
<dbReference type="Gene3D" id="1.20.1530.20">
    <property type="match status" value="1"/>
</dbReference>
<evidence type="ECO:0000313" key="9">
    <source>
        <dbReference type="EMBL" id="BCB84583.1"/>
    </source>
</evidence>
<feature type="transmembrane region" description="Helical" evidence="7">
    <location>
        <begin position="143"/>
        <end position="164"/>
    </location>
</feature>
<feature type="transmembrane region" description="Helical" evidence="7">
    <location>
        <begin position="299"/>
        <end position="321"/>
    </location>
</feature>
<feature type="transmembrane region" description="Helical" evidence="7">
    <location>
        <begin position="72"/>
        <end position="90"/>
    </location>
</feature>
<evidence type="ECO:0000256" key="5">
    <source>
        <dbReference type="ARBA" id="ARBA00023065"/>
    </source>
</evidence>
<keyword evidence="3 7" id="KW-0812">Transmembrane</keyword>
<evidence type="ECO:0000313" key="10">
    <source>
        <dbReference type="Proteomes" id="UP000503011"/>
    </source>
</evidence>
<organism evidence="9 10">
    <name type="scientific">Phytohabitans suffuscus</name>
    <dbReference type="NCBI Taxonomy" id="624315"/>
    <lineage>
        <taxon>Bacteria</taxon>
        <taxon>Bacillati</taxon>
        <taxon>Actinomycetota</taxon>
        <taxon>Actinomycetes</taxon>
        <taxon>Micromonosporales</taxon>
        <taxon>Micromonosporaceae</taxon>
    </lineage>
</organism>
<keyword evidence="6 7" id="KW-0472">Membrane</keyword>
<dbReference type="AlphaFoldDB" id="A0A6F8YEY0"/>